<dbReference type="Gene3D" id="3.50.50.60">
    <property type="entry name" value="FAD/NAD(P)-binding domain"/>
    <property type="match status" value="1"/>
</dbReference>
<keyword evidence="1" id="KW-0812">Transmembrane</keyword>
<organism evidence="3 4">
    <name type="scientific">Ignisphaera aggregans</name>
    <dbReference type="NCBI Taxonomy" id="334771"/>
    <lineage>
        <taxon>Archaea</taxon>
        <taxon>Thermoproteota</taxon>
        <taxon>Thermoprotei</taxon>
        <taxon>Desulfurococcales</taxon>
        <taxon>Desulfurococcaceae</taxon>
        <taxon>Ignisphaera</taxon>
    </lineage>
</organism>
<dbReference type="PANTHER" id="PTHR42685">
    <property type="entry name" value="GERANYLGERANYL DIPHOSPHATE REDUCTASE"/>
    <property type="match status" value="1"/>
</dbReference>
<name>A0A832YZL2_9CREN</name>
<dbReference type="PRINTS" id="PR00420">
    <property type="entry name" value="RNGMNOXGNASE"/>
</dbReference>
<evidence type="ECO:0000256" key="1">
    <source>
        <dbReference type="SAM" id="Phobius"/>
    </source>
</evidence>
<dbReference type="AlphaFoldDB" id="A0A832YZL2"/>
<protein>
    <submittedName>
        <fullName evidence="3">FAD-dependent oxidoreductase</fullName>
    </submittedName>
</protein>
<feature type="transmembrane region" description="Helical" evidence="1">
    <location>
        <begin position="6"/>
        <end position="27"/>
    </location>
</feature>
<dbReference type="SUPFAM" id="SSF51905">
    <property type="entry name" value="FAD/NAD(P)-binding domain"/>
    <property type="match status" value="1"/>
</dbReference>
<reference evidence="3" key="1">
    <citation type="journal article" date="2020" name="ISME J.">
        <title>Gammaproteobacteria mediating utilization of methyl-, sulfur- and petroleum organic compounds in deep ocean hydrothermal plumes.</title>
        <authorList>
            <person name="Zhou Z."/>
            <person name="Liu Y."/>
            <person name="Pan J."/>
            <person name="Cron B.R."/>
            <person name="Toner B.M."/>
            <person name="Anantharaman K."/>
            <person name="Breier J.A."/>
            <person name="Dick G.J."/>
            <person name="Li M."/>
        </authorList>
    </citation>
    <scope>NUCLEOTIDE SEQUENCE</scope>
    <source>
        <strain evidence="3">SZUA-1435</strain>
    </source>
</reference>
<feature type="non-terminal residue" evidence="3">
    <location>
        <position position="167"/>
    </location>
</feature>
<proteinExistence type="predicted"/>
<feature type="domain" description="FAD dependent oxidoreductase" evidence="2">
    <location>
        <begin position="9"/>
        <end position="40"/>
    </location>
</feature>
<dbReference type="Pfam" id="PF01266">
    <property type="entry name" value="DAO"/>
    <property type="match status" value="1"/>
</dbReference>
<dbReference type="PANTHER" id="PTHR42685:SF18">
    <property type="entry name" value="DIGERANYLGERANYLGLYCEROPHOSPHOLIPID REDUCTASE"/>
    <property type="match status" value="1"/>
</dbReference>
<dbReference type="InterPro" id="IPR006076">
    <property type="entry name" value="FAD-dep_OxRdtase"/>
</dbReference>
<accession>A0A832YZL2</accession>
<keyword evidence="1" id="KW-0472">Membrane</keyword>
<comment type="caution">
    <text evidence="3">The sequence shown here is derived from an EMBL/GenBank/DDBJ whole genome shotgun (WGS) entry which is preliminary data.</text>
</comment>
<evidence type="ECO:0000259" key="2">
    <source>
        <dbReference type="Pfam" id="PF01266"/>
    </source>
</evidence>
<dbReference type="Proteomes" id="UP000605805">
    <property type="component" value="Unassembled WGS sequence"/>
</dbReference>
<evidence type="ECO:0000313" key="4">
    <source>
        <dbReference type="Proteomes" id="UP000605805"/>
    </source>
</evidence>
<evidence type="ECO:0000313" key="3">
    <source>
        <dbReference type="EMBL" id="HIP57047.1"/>
    </source>
</evidence>
<dbReference type="InterPro" id="IPR036188">
    <property type="entry name" value="FAD/NAD-bd_sf"/>
</dbReference>
<sequence>MKSLPHQYDVVIVGGGVAGLFAAYLMARTGLRVAVIEKNPEDRIGEKVCGDAIGKHHFDALRIPHPELGFDAEGLFRGVKVVSPDETHEITIYGDGYALNRRMFGFRLYRTATLAGAEVYAGHRFQKPILEGSWLRGVKALRPDGVSEEFRAKVVVDASGVAAVVRR</sequence>
<gene>
    <name evidence="3" type="ORF">EYH02_03140</name>
</gene>
<dbReference type="EMBL" id="DQTV01000057">
    <property type="protein sequence ID" value="HIP57047.1"/>
    <property type="molecule type" value="Genomic_DNA"/>
</dbReference>
<dbReference type="InterPro" id="IPR050407">
    <property type="entry name" value="Geranylgeranyl_reductase"/>
</dbReference>
<keyword evidence="1" id="KW-1133">Transmembrane helix</keyword>